<dbReference type="GeneID" id="141449297"/>
<feature type="chain" id="PRO_5020223859" evidence="1">
    <location>
        <begin position="21"/>
        <end position="186"/>
    </location>
</feature>
<dbReference type="RefSeq" id="XP_073974670.1">
    <property type="nucleotide sequence ID" value="XM_074118569.1"/>
</dbReference>
<dbReference type="AlphaFoldDB" id="A0A4P6DGP6"/>
<sequence>MVKFLVCSLLLVLLVQNGRGEQNEDFHNFLDTAKKYLDGVAKDVKEKVGLPADPSGADVVRVVNEHNERLAQNLRETAKKLEEEWKSNKAVQSVVESIKTKFDEEARKLKENHSEWAANFEKLGESLQGTWDTVTQEMQKSYGEFNKAGGKREELENYFKSLYDQVKAGAKELETKLQDLNKKDRR</sequence>
<feature type="signal peptide" evidence="1">
    <location>
        <begin position="1"/>
        <end position="20"/>
    </location>
</feature>
<proteinExistence type="predicted"/>
<dbReference type="SUPFAM" id="SSF58113">
    <property type="entry name" value="Apolipoprotein A-I"/>
    <property type="match status" value="1"/>
</dbReference>
<protein>
    <submittedName>
        <fullName evidence="2">Putative myosin-2 heavy chain panstrongylus lignarius</fullName>
    </submittedName>
</protein>
<evidence type="ECO:0000313" key="2">
    <source>
        <dbReference type="EMBL" id="MOY45961.1"/>
    </source>
</evidence>
<reference evidence="2" key="1">
    <citation type="submission" date="2019-04" db="EMBL/GenBank/DDBJ databases">
        <title>Analysis of the testis transcriptome of the Chagas disease vector Rhodnius prolixus.</title>
        <authorList>
            <person name="Cesar J."/>
            <person name="Ribeiro J.M."/>
            <person name="Pereira M.H."/>
            <person name="Araujo R.N."/>
            <person name="Gontijo N.F."/>
            <person name="Pessoa G."/>
            <person name="Sant'Anna M.V."/>
            <person name="Sorgine M.H."/>
            <person name="Majerowicz D."/>
            <person name="Carvalho A.B."/>
            <person name="Braz G."/>
            <person name="Mesquita R."/>
            <person name="Lagerblad P.O."/>
            <person name="Koerich L.B."/>
        </authorList>
    </citation>
    <scope>NUCLEOTIDE SEQUENCE</scope>
</reference>
<dbReference type="Pfam" id="PF07464">
    <property type="entry name" value="ApoLp-III"/>
    <property type="match status" value="1"/>
</dbReference>
<keyword evidence="1" id="KW-0732">Signal</keyword>
<organism evidence="2">
    <name type="scientific">Rhodnius prolixus</name>
    <name type="common">Triatomid bug</name>
    <dbReference type="NCBI Taxonomy" id="13249"/>
    <lineage>
        <taxon>Eukaryota</taxon>
        <taxon>Metazoa</taxon>
        <taxon>Ecdysozoa</taxon>
        <taxon>Arthropoda</taxon>
        <taxon>Hexapoda</taxon>
        <taxon>Insecta</taxon>
        <taxon>Pterygota</taxon>
        <taxon>Neoptera</taxon>
        <taxon>Paraneoptera</taxon>
        <taxon>Hemiptera</taxon>
        <taxon>Heteroptera</taxon>
        <taxon>Panheteroptera</taxon>
        <taxon>Cimicomorpha</taxon>
        <taxon>Reduviidae</taxon>
        <taxon>Triatominae</taxon>
        <taxon>Rhodnius</taxon>
    </lineage>
</organism>
<dbReference type="Gene3D" id="1.20.120.20">
    <property type="entry name" value="Apolipoprotein"/>
    <property type="match status" value="1"/>
</dbReference>
<dbReference type="GO" id="GO:0005576">
    <property type="term" value="C:extracellular region"/>
    <property type="evidence" value="ECO:0007669"/>
    <property type="project" value="InterPro"/>
</dbReference>
<dbReference type="EMBL" id="GHKJ01000931">
    <property type="protein sequence ID" value="MOY45961.1"/>
    <property type="molecule type" value="Transcribed_RNA"/>
</dbReference>
<evidence type="ECO:0000256" key="1">
    <source>
        <dbReference type="SAM" id="SignalP"/>
    </source>
</evidence>
<dbReference type="GO" id="GO:0008289">
    <property type="term" value="F:lipid binding"/>
    <property type="evidence" value="ECO:0007669"/>
    <property type="project" value="InterPro"/>
</dbReference>
<dbReference type="GO" id="GO:0006869">
    <property type="term" value="P:lipid transport"/>
    <property type="evidence" value="ECO:0007669"/>
    <property type="project" value="InterPro"/>
</dbReference>
<dbReference type="VEuPathDB" id="VectorBase:RPRC002945"/>
<accession>A0A4P6DGP6</accession>
<dbReference type="InterPro" id="IPR010009">
    <property type="entry name" value="ApoLp-III"/>
</dbReference>
<name>A0A4P6DGP6_RHOPR</name>